<organism evidence="1 2">
    <name type="scientific">Aquibaculum arenosum</name>
    <dbReference type="NCBI Taxonomy" id="3032591"/>
    <lineage>
        <taxon>Bacteria</taxon>
        <taxon>Pseudomonadati</taxon>
        <taxon>Pseudomonadota</taxon>
        <taxon>Alphaproteobacteria</taxon>
        <taxon>Rhodospirillales</taxon>
        <taxon>Rhodovibrionaceae</taxon>
        <taxon>Aquibaculum</taxon>
    </lineage>
</organism>
<evidence type="ECO:0008006" key="3">
    <source>
        <dbReference type="Google" id="ProtNLM"/>
    </source>
</evidence>
<dbReference type="Proteomes" id="UP001215503">
    <property type="component" value="Unassembled WGS sequence"/>
</dbReference>
<comment type="caution">
    <text evidence="1">The sequence shown here is derived from an EMBL/GenBank/DDBJ whole genome shotgun (WGS) entry which is preliminary data.</text>
</comment>
<name>A0ABT5YLN9_9PROT</name>
<dbReference type="RefSeq" id="WP_275821620.1">
    <property type="nucleotide sequence ID" value="NZ_JARHUD010000004.1"/>
</dbReference>
<gene>
    <name evidence="1" type="ORF">P2G67_07555</name>
</gene>
<dbReference type="PROSITE" id="PS51257">
    <property type="entry name" value="PROKAR_LIPOPROTEIN"/>
    <property type="match status" value="1"/>
</dbReference>
<sequence length="122" mass="12049">MTRRFLPAPVRRLAGAGGLILVACALSGCLYAGGMAAAALVSGVSGSDTAATPAPGTGVQNGRNFDPSIGQALAASQSSPLNACRARLPESEPLAAGQCAVRPVCLPGAVQPSELLVCHAPQ</sequence>
<protein>
    <recommendedName>
        <fullName evidence="3">Lipoprotein</fullName>
    </recommendedName>
</protein>
<dbReference type="EMBL" id="JARHUD010000004">
    <property type="protein sequence ID" value="MDF2095828.1"/>
    <property type="molecule type" value="Genomic_DNA"/>
</dbReference>
<keyword evidence="2" id="KW-1185">Reference proteome</keyword>
<reference evidence="1 2" key="1">
    <citation type="submission" date="2023-03" db="EMBL/GenBank/DDBJ databases">
        <title>Fodinicurvata sp. CAU 1616 isolated from sea sendiment.</title>
        <authorList>
            <person name="Kim W."/>
        </authorList>
    </citation>
    <scope>NUCLEOTIDE SEQUENCE [LARGE SCALE GENOMIC DNA]</scope>
    <source>
        <strain evidence="1 2">CAU 1616</strain>
    </source>
</reference>
<evidence type="ECO:0000313" key="2">
    <source>
        <dbReference type="Proteomes" id="UP001215503"/>
    </source>
</evidence>
<proteinExistence type="predicted"/>
<evidence type="ECO:0000313" key="1">
    <source>
        <dbReference type="EMBL" id="MDF2095828.1"/>
    </source>
</evidence>
<accession>A0ABT5YLN9</accession>